<comment type="similarity">
    <text evidence="8 9">Belongs to the TRAP transporter small permease family.</text>
</comment>
<dbReference type="GO" id="GO:0005886">
    <property type="term" value="C:plasma membrane"/>
    <property type="evidence" value="ECO:0007669"/>
    <property type="project" value="UniProtKB-SubCell"/>
</dbReference>
<keyword evidence="4 9" id="KW-0997">Cell inner membrane</keyword>
<keyword evidence="6 9" id="KW-1133">Transmembrane helix</keyword>
<evidence type="ECO:0000256" key="6">
    <source>
        <dbReference type="ARBA" id="ARBA00022989"/>
    </source>
</evidence>
<evidence type="ECO:0000256" key="3">
    <source>
        <dbReference type="ARBA" id="ARBA00022475"/>
    </source>
</evidence>
<evidence type="ECO:0000256" key="5">
    <source>
        <dbReference type="ARBA" id="ARBA00022692"/>
    </source>
</evidence>
<evidence type="ECO:0000256" key="8">
    <source>
        <dbReference type="ARBA" id="ARBA00038436"/>
    </source>
</evidence>
<proteinExistence type="inferred from homology"/>
<evidence type="ECO:0000256" key="9">
    <source>
        <dbReference type="RuleBase" id="RU369079"/>
    </source>
</evidence>
<evidence type="ECO:0000313" key="11">
    <source>
        <dbReference type="EMBL" id="MBI6630886.1"/>
    </source>
</evidence>
<evidence type="ECO:0000256" key="4">
    <source>
        <dbReference type="ARBA" id="ARBA00022519"/>
    </source>
</evidence>
<dbReference type="PANTHER" id="PTHR35011:SF4">
    <property type="entry name" value="SLL1102 PROTEIN"/>
    <property type="match status" value="1"/>
</dbReference>
<dbReference type="EMBL" id="JAEIJD010000015">
    <property type="protein sequence ID" value="MBI6630886.1"/>
    <property type="molecule type" value="Genomic_DNA"/>
</dbReference>
<keyword evidence="3" id="KW-1003">Cell membrane</keyword>
<dbReference type="RefSeq" id="WP_198686909.1">
    <property type="nucleotide sequence ID" value="NZ_JAEIJD010000015.1"/>
</dbReference>
<gene>
    <name evidence="11" type="ORF">JAO82_13455</name>
</gene>
<accession>A0A934HPM9</accession>
<evidence type="ECO:0000256" key="1">
    <source>
        <dbReference type="ARBA" id="ARBA00004429"/>
    </source>
</evidence>
<dbReference type="InterPro" id="IPR055348">
    <property type="entry name" value="DctQ"/>
</dbReference>
<comment type="subcellular location">
    <subcellularLocation>
        <location evidence="1 9">Cell inner membrane</location>
        <topology evidence="1 9">Multi-pass membrane protein</topology>
    </subcellularLocation>
</comment>
<reference evidence="11" key="1">
    <citation type="submission" date="2020-12" db="EMBL/GenBank/DDBJ databases">
        <title>Pontibaca salina gen. nov., sp. nov., isolated from marine sediment.</title>
        <authorList>
            <person name="Bo J."/>
            <person name="Wang S."/>
            <person name="Song X."/>
            <person name="Du Z."/>
        </authorList>
    </citation>
    <scope>NUCLEOTIDE SEQUENCE</scope>
    <source>
        <strain evidence="11">S1109L</strain>
    </source>
</reference>
<protein>
    <recommendedName>
        <fullName evidence="9">TRAP transporter small permease protein</fullName>
    </recommendedName>
</protein>
<feature type="transmembrane region" description="Helical" evidence="9">
    <location>
        <begin position="39"/>
        <end position="61"/>
    </location>
</feature>
<feature type="domain" description="Tripartite ATP-independent periplasmic transporters DctQ component" evidence="10">
    <location>
        <begin position="22"/>
        <end position="153"/>
    </location>
</feature>
<name>A0A934HPM9_9RHOB</name>
<evidence type="ECO:0000256" key="2">
    <source>
        <dbReference type="ARBA" id="ARBA00022448"/>
    </source>
</evidence>
<organism evidence="11 12">
    <name type="scientific">Pontibaca salina</name>
    <dbReference type="NCBI Taxonomy" id="2795731"/>
    <lineage>
        <taxon>Bacteria</taxon>
        <taxon>Pseudomonadati</taxon>
        <taxon>Pseudomonadota</taxon>
        <taxon>Alphaproteobacteria</taxon>
        <taxon>Rhodobacterales</taxon>
        <taxon>Roseobacteraceae</taxon>
        <taxon>Pontibaca</taxon>
    </lineage>
</organism>
<dbReference type="PANTHER" id="PTHR35011">
    <property type="entry name" value="2,3-DIKETO-L-GULONATE TRAP TRANSPORTER SMALL PERMEASE PROTEIN YIAM"/>
    <property type="match status" value="1"/>
</dbReference>
<dbReference type="Proteomes" id="UP000613255">
    <property type="component" value="Unassembled WGS sequence"/>
</dbReference>
<comment type="function">
    <text evidence="9">Part of the tripartite ATP-independent periplasmic (TRAP) transport system.</text>
</comment>
<comment type="caution">
    <text evidence="9">Lacks conserved residue(s) required for the propagation of feature annotation.</text>
</comment>
<feature type="transmembrane region" description="Helical" evidence="9">
    <location>
        <begin position="127"/>
        <end position="147"/>
    </location>
</feature>
<evidence type="ECO:0000313" key="12">
    <source>
        <dbReference type="Proteomes" id="UP000613255"/>
    </source>
</evidence>
<comment type="caution">
    <text evidence="11">The sequence shown here is derived from an EMBL/GenBank/DDBJ whole genome shotgun (WGS) entry which is preliminary data.</text>
</comment>
<keyword evidence="12" id="KW-1185">Reference proteome</keyword>
<feature type="transmembrane region" description="Helical" evidence="9">
    <location>
        <begin position="82"/>
        <end position="107"/>
    </location>
</feature>
<keyword evidence="2 9" id="KW-0813">Transport</keyword>
<dbReference type="InterPro" id="IPR007387">
    <property type="entry name" value="TRAP_DctQ"/>
</dbReference>
<evidence type="ECO:0000256" key="7">
    <source>
        <dbReference type="ARBA" id="ARBA00023136"/>
    </source>
</evidence>
<sequence length="163" mass="18478">MIGRISAVLGYIGALILLPLIFASVYEVVARYVFGRPTIWAYEIGYMAMGASFLLGAAYTLRDDRHVRIDVIALRLSPKTRAGLDLISYLVLFLPIACWLTWGLLQYTIEAYEWQERSGESAWNPVIWPYYSFFFIGFACLLLQGIAEILKNIQILLGRCAKV</sequence>
<dbReference type="GO" id="GO:0022857">
    <property type="term" value="F:transmembrane transporter activity"/>
    <property type="evidence" value="ECO:0007669"/>
    <property type="project" value="UniProtKB-UniRule"/>
</dbReference>
<dbReference type="Pfam" id="PF04290">
    <property type="entry name" value="DctQ"/>
    <property type="match status" value="1"/>
</dbReference>
<evidence type="ECO:0000259" key="10">
    <source>
        <dbReference type="Pfam" id="PF04290"/>
    </source>
</evidence>
<keyword evidence="7 9" id="KW-0472">Membrane</keyword>
<keyword evidence="5 9" id="KW-0812">Transmembrane</keyword>
<dbReference type="AlphaFoldDB" id="A0A934HPM9"/>
<comment type="subunit">
    <text evidence="9">The complex comprises the extracytoplasmic solute receptor protein and the two transmembrane proteins.</text>
</comment>